<organism evidence="7 8">
    <name type="scientific">Porphyridium purpureum</name>
    <name type="common">Red alga</name>
    <name type="synonym">Porphyridium cruentum</name>
    <dbReference type="NCBI Taxonomy" id="35688"/>
    <lineage>
        <taxon>Eukaryota</taxon>
        <taxon>Rhodophyta</taxon>
        <taxon>Bangiophyceae</taxon>
        <taxon>Porphyridiales</taxon>
        <taxon>Porphyridiaceae</taxon>
        <taxon>Porphyridium</taxon>
    </lineage>
</organism>
<feature type="compositionally biased region" description="Low complexity" evidence="5">
    <location>
        <begin position="53"/>
        <end position="64"/>
    </location>
</feature>
<dbReference type="GO" id="GO:0006397">
    <property type="term" value="P:mRNA processing"/>
    <property type="evidence" value="ECO:0007669"/>
    <property type="project" value="UniProtKB-KW"/>
</dbReference>
<dbReference type="EMBL" id="VRMN01000002">
    <property type="protein sequence ID" value="KAA8496997.1"/>
    <property type="molecule type" value="Genomic_DNA"/>
</dbReference>
<feature type="compositionally biased region" description="Low complexity" evidence="5">
    <location>
        <begin position="360"/>
        <end position="371"/>
    </location>
</feature>
<dbReference type="InterPro" id="IPR007854">
    <property type="entry name" value="Fip1_dom"/>
</dbReference>
<feature type="compositionally biased region" description="Gly residues" evidence="5">
    <location>
        <begin position="1"/>
        <end position="12"/>
    </location>
</feature>
<protein>
    <submittedName>
        <fullName evidence="7">Pre-mRNA 3'-end-processing factor FIP1</fullName>
    </submittedName>
</protein>
<evidence type="ECO:0000256" key="5">
    <source>
        <dbReference type="SAM" id="MobiDB-lite"/>
    </source>
</evidence>
<comment type="subcellular location">
    <subcellularLocation>
        <location evidence="1">Nucleus</location>
    </subcellularLocation>
</comment>
<keyword evidence="8" id="KW-1185">Reference proteome</keyword>
<keyword evidence="3" id="KW-0507">mRNA processing</keyword>
<comment type="similarity">
    <text evidence="2">Belongs to the FIP1 family.</text>
</comment>
<feature type="compositionally biased region" description="Acidic residues" evidence="5">
    <location>
        <begin position="69"/>
        <end position="98"/>
    </location>
</feature>
<accession>A0A5J4Z2U3</accession>
<sequence>MADAGAGGGGVQGDEDGKLKGEPQEVDALYASEPGGGDPLAGLDESVAAPVKAGPRAGADGAAGRAEDGGADEEQREAEEEEEDADEEEDEDESDDEDDVAVVLNAPGAVGDVAADPNAPRGASVKFAAGVNKWQRPGNAAPGGASGAMPGGVPGGAAPPGLLSMLPTPTVNMPLHARSVYDIEIGRLAEKPWRERGADITEYFNYGFTEETWKVYCERQMQMRLESAGTAKIKTQAATENWPGIANSDGAPNIDGGMGPKPPGPMPLGVPPGMMPGFPPMGGMAMPPFGMMMPAMPHSSPSGGADASAPPGMNAPPFPFPGAPFPGGIKMPMMPPQAGGMNPKAFMDMMAKGAAGIPPGMPGMIMPHPGAQSRGSNALGATAPQSVKDSAEGSPSAPGESSMQRSRADGSDGGGHRKRERDYEGGSEVRDRDRGRDDDGRDRDRDRYRGRGGDRGEREYQGGRDDRRGDRDDRRDRDHRDDRRDRDRDRGGRDHRDRRGGGGNRHDDDSRKRQRR</sequence>
<dbReference type="PANTHER" id="PTHR13484:SF0">
    <property type="entry name" value="PRE-MRNA 3'-END-PROCESSING FACTOR FIP1"/>
    <property type="match status" value="1"/>
</dbReference>
<evidence type="ECO:0000256" key="3">
    <source>
        <dbReference type="ARBA" id="ARBA00022664"/>
    </source>
</evidence>
<dbReference type="OMA" id="PQMRMGM"/>
<gene>
    <name evidence="7" type="ORF">FVE85_0726</name>
</gene>
<dbReference type="Proteomes" id="UP000324585">
    <property type="component" value="Unassembled WGS sequence"/>
</dbReference>
<reference evidence="8" key="1">
    <citation type="journal article" date="2019" name="Nat. Commun.">
        <title>Expansion of phycobilisome linker gene families in mesophilic red algae.</title>
        <authorList>
            <person name="Lee J."/>
            <person name="Kim D."/>
            <person name="Bhattacharya D."/>
            <person name="Yoon H.S."/>
        </authorList>
    </citation>
    <scope>NUCLEOTIDE SEQUENCE [LARGE SCALE GENOMIC DNA]</scope>
    <source>
        <strain evidence="8">CCMP 1328</strain>
    </source>
</reference>
<comment type="caution">
    <text evidence="7">The sequence shown here is derived from an EMBL/GenBank/DDBJ whole genome shotgun (WGS) entry which is preliminary data.</text>
</comment>
<evidence type="ECO:0000313" key="8">
    <source>
        <dbReference type="Proteomes" id="UP000324585"/>
    </source>
</evidence>
<name>A0A5J4Z2U3_PORPP</name>
<feature type="region of interest" description="Disordered" evidence="5">
    <location>
        <begin position="360"/>
        <end position="516"/>
    </location>
</feature>
<proteinExistence type="inferred from homology"/>
<feature type="region of interest" description="Disordered" evidence="5">
    <location>
        <begin position="1"/>
        <end position="98"/>
    </location>
</feature>
<evidence type="ECO:0000313" key="7">
    <source>
        <dbReference type="EMBL" id="KAA8496997.1"/>
    </source>
</evidence>
<evidence type="ECO:0000256" key="4">
    <source>
        <dbReference type="ARBA" id="ARBA00023242"/>
    </source>
</evidence>
<evidence type="ECO:0000256" key="2">
    <source>
        <dbReference type="ARBA" id="ARBA00007459"/>
    </source>
</evidence>
<keyword evidence="4" id="KW-0539">Nucleus</keyword>
<evidence type="ECO:0000259" key="6">
    <source>
        <dbReference type="Pfam" id="PF05182"/>
    </source>
</evidence>
<evidence type="ECO:0000256" key="1">
    <source>
        <dbReference type="ARBA" id="ARBA00004123"/>
    </source>
</evidence>
<feature type="compositionally biased region" description="Basic and acidic residues" evidence="5">
    <location>
        <begin position="420"/>
        <end position="516"/>
    </location>
</feature>
<dbReference type="GO" id="GO:0005847">
    <property type="term" value="C:mRNA cleavage and polyadenylation specificity factor complex"/>
    <property type="evidence" value="ECO:0007669"/>
    <property type="project" value="TreeGrafter"/>
</dbReference>
<dbReference type="AlphaFoldDB" id="A0A5J4Z2U3"/>
<dbReference type="PANTHER" id="PTHR13484">
    <property type="entry name" value="FIP1-LIKE 1 PROTEIN"/>
    <property type="match status" value="1"/>
</dbReference>
<dbReference type="Pfam" id="PF05182">
    <property type="entry name" value="Fip1"/>
    <property type="match status" value="1"/>
</dbReference>
<feature type="domain" description="Pre-mRNA polyadenylation factor Fip1" evidence="6">
    <location>
        <begin position="182"/>
        <end position="224"/>
    </location>
</feature>
<dbReference type="OrthoDB" id="1917198at2759"/>
<dbReference type="InterPro" id="IPR051187">
    <property type="entry name" value="Pre-mRNA_3'-end_processing_reg"/>
</dbReference>